<dbReference type="Proteomes" id="UP000295293">
    <property type="component" value="Unassembled WGS sequence"/>
</dbReference>
<accession>A0A4R6YPN6</accession>
<dbReference type="GO" id="GO:0003677">
    <property type="term" value="F:DNA binding"/>
    <property type="evidence" value="ECO:0007669"/>
    <property type="project" value="InterPro"/>
</dbReference>
<dbReference type="EMBL" id="SNZH01000015">
    <property type="protein sequence ID" value="TDR39700.1"/>
    <property type="molecule type" value="Genomic_DNA"/>
</dbReference>
<protein>
    <recommendedName>
        <fullName evidence="4">Core-binding (CB) domain-containing protein</fullName>
    </recommendedName>
</protein>
<evidence type="ECO:0000313" key="2">
    <source>
        <dbReference type="EMBL" id="TDR39700.1"/>
    </source>
</evidence>
<dbReference type="SUPFAM" id="SSF56349">
    <property type="entry name" value="DNA breaking-rejoining enzymes"/>
    <property type="match status" value="1"/>
</dbReference>
<proteinExistence type="predicted"/>
<evidence type="ECO:0008006" key="4">
    <source>
        <dbReference type="Google" id="ProtNLM"/>
    </source>
</evidence>
<gene>
    <name evidence="2" type="ORF">DFR29_11588</name>
</gene>
<evidence type="ECO:0000256" key="1">
    <source>
        <dbReference type="SAM" id="MobiDB-lite"/>
    </source>
</evidence>
<feature type="region of interest" description="Disordered" evidence="1">
    <location>
        <begin position="150"/>
        <end position="185"/>
    </location>
</feature>
<evidence type="ECO:0000313" key="3">
    <source>
        <dbReference type="Proteomes" id="UP000295293"/>
    </source>
</evidence>
<organism evidence="2 3">
    <name type="scientific">Tahibacter aquaticus</name>
    <dbReference type="NCBI Taxonomy" id="520092"/>
    <lineage>
        <taxon>Bacteria</taxon>
        <taxon>Pseudomonadati</taxon>
        <taxon>Pseudomonadota</taxon>
        <taxon>Gammaproteobacteria</taxon>
        <taxon>Lysobacterales</taxon>
        <taxon>Rhodanobacteraceae</taxon>
        <taxon>Tahibacter</taxon>
    </lineage>
</organism>
<dbReference type="AlphaFoldDB" id="A0A4R6YPN6"/>
<comment type="caution">
    <text evidence="2">The sequence shown here is derived from an EMBL/GenBank/DDBJ whole genome shotgun (WGS) entry which is preliminary data.</text>
</comment>
<keyword evidence="3" id="KW-1185">Reference proteome</keyword>
<dbReference type="RefSeq" id="WP_133820698.1">
    <property type="nucleotide sequence ID" value="NZ_SNZH01000015.1"/>
</dbReference>
<dbReference type="InterPro" id="IPR011010">
    <property type="entry name" value="DNA_brk_join_enz"/>
</dbReference>
<dbReference type="OrthoDB" id="9784724at2"/>
<reference evidence="2 3" key="1">
    <citation type="submission" date="2019-03" db="EMBL/GenBank/DDBJ databases">
        <title>Genomic Encyclopedia of Type Strains, Phase IV (KMG-IV): sequencing the most valuable type-strain genomes for metagenomic binning, comparative biology and taxonomic classification.</title>
        <authorList>
            <person name="Goeker M."/>
        </authorList>
    </citation>
    <scope>NUCLEOTIDE SEQUENCE [LARGE SCALE GENOMIC DNA]</scope>
    <source>
        <strain evidence="2 3">DSM 21667</strain>
    </source>
</reference>
<sequence length="185" mass="19414">MLAQTALPPMAAPTPAPAVVPVPAATPVLPKPAGLSLSAAIQLYTESESPTLNPNTWSQRQRAFDSLKATLGEATAVSTITREQAGEWAHGLITRVPSDGGNPMTKRTAANTVSHAAQLFVFLAKRGKFEGTNPIKGVVVMSKRRRPRAVLPVSGGSRSSSMPFSASSIPSTCQRLERSTPAGRC</sequence>
<feature type="compositionally biased region" description="Low complexity" evidence="1">
    <location>
        <begin position="154"/>
        <end position="171"/>
    </location>
</feature>
<name>A0A4R6YPN6_9GAMM</name>